<evidence type="ECO:0000313" key="1">
    <source>
        <dbReference type="EMBL" id="JAH93371.1"/>
    </source>
</evidence>
<accession>A0A0E9WSY8</accession>
<dbReference type="EMBL" id="GBXM01015206">
    <property type="protein sequence ID" value="JAH93371.1"/>
    <property type="molecule type" value="Transcribed_RNA"/>
</dbReference>
<reference evidence="1" key="1">
    <citation type="submission" date="2014-11" db="EMBL/GenBank/DDBJ databases">
        <authorList>
            <person name="Amaro Gonzalez C."/>
        </authorList>
    </citation>
    <scope>NUCLEOTIDE SEQUENCE</scope>
</reference>
<dbReference type="AlphaFoldDB" id="A0A0E9WSY8"/>
<name>A0A0E9WSY8_ANGAN</name>
<protein>
    <submittedName>
        <fullName evidence="1">Uncharacterized protein</fullName>
    </submittedName>
</protein>
<proteinExistence type="predicted"/>
<sequence>MSFSRFFWPCAQVYKMIWILVFSYMCVQALDLKRTSEKLKNSLEAGKMCRSQRVFSETFYLLQYSQIKAKQVFIL</sequence>
<organism evidence="1">
    <name type="scientific">Anguilla anguilla</name>
    <name type="common">European freshwater eel</name>
    <name type="synonym">Muraena anguilla</name>
    <dbReference type="NCBI Taxonomy" id="7936"/>
    <lineage>
        <taxon>Eukaryota</taxon>
        <taxon>Metazoa</taxon>
        <taxon>Chordata</taxon>
        <taxon>Craniata</taxon>
        <taxon>Vertebrata</taxon>
        <taxon>Euteleostomi</taxon>
        <taxon>Actinopterygii</taxon>
        <taxon>Neopterygii</taxon>
        <taxon>Teleostei</taxon>
        <taxon>Anguilliformes</taxon>
        <taxon>Anguillidae</taxon>
        <taxon>Anguilla</taxon>
    </lineage>
</organism>
<reference evidence="1" key="2">
    <citation type="journal article" date="2015" name="Fish Shellfish Immunol.">
        <title>Early steps in the European eel (Anguilla anguilla)-Vibrio vulnificus interaction in the gills: Role of the RtxA13 toxin.</title>
        <authorList>
            <person name="Callol A."/>
            <person name="Pajuelo D."/>
            <person name="Ebbesson L."/>
            <person name="Teles M."/>
            <person name="MacKenzie S."/>
            <person name="Amaro C."/>
        </authorList>
    </citation>
    <scope>NUCLEOTIDE SEQUENCE</scope>
</reference>